<dbReference type="STRING" id="273075.gene:9572648"/>
<dbReference type="PaxDb" id="273075-Ta1421"/>
<evidence type="ECO:0000313" key="3">
    <source>
        <dbReference type="Proteomes" id="UP000001024"/>
    </source>
</evidence>
<protein>
    <submittedName>
        <fullName evidence="2">Uncharacterized protein</fullName>
    </submittedName>
</protein>
<keyword evidence="1" id="KW-0472">Membrane</keyword>
<dbReference type="EMBL" id="AL445067">
    <property type="protein sequence ID" value="CAC12541.1"/>
    <property type="molecule type" value="Genomic_DNA"/>
</dbReference>
<dbReference type="AlphaFoldDB" id="Q9HIC0"/>
<gene>
    <name evidence="2" type="ordered locus">Ta1421</name>
</gene>
<reference evidence="2 3" key="1">
    <citation type="journal article" date="2000" name="Nature">
        <title>The genome sequence of the thermoacidophilic scavenger Thermoplasma acidophilum.</title>
        <authorList>
            <person name="Ruepp A."/>
            <person name="Graml W."/>
            <person name="Santos-Martinez M.L."/>
            <person name="Koretke K.K."/>
            <person name="Volker C."/>
            <person name="Mewes H.W."/>
            <person name="Frishman D."/>
            <person name="Stocker S."/>
            <person name="Lupas A.N."/>
            <person name="Baumeister W."/>
        </authorList>
    </citation>
    <scope>NUCLEOTIDE SEQUENCE [LARGE SCALE GENOMIC DNA]</scope>
    <source>
        <strain evidence="3">ATCC 25905 / DSM 1728 / JCM 9062 / NBRC 15155 / AMRC-C165</strain>
    </source>
</reference>
<dbReference type="InParanoid" id="Q9HIC0"/>
<keyword evidence="1" id="KW-1133">Transmembrane helix</keyword>
<dbReference type="Proteomes" id="UP000001024">
    <property type="component" value="Chromosome"/>
</dbReference>
<name>Q9HIC0_THEAC</name>
<dbReference type="HOGENOM" id="CLU_1623538_0_0_2"/>
<keyword evidence="3" id="KW-1185">Reference proteome</keyword>
<organism evidence="2 3">
    <name type="scientific">Thermoplasma acidophilum (strain ATCC 25905 / DSM 1728 / JCM 9062 / NBRC 15155 / AMRC-C165)</name>
    <dbReference type="NCBI Taxonomy" id="273075"/>
    <lineage>
        <taxon>Archaea</taxon>
        <taxon>Methanobacteriati</taxon>
        <taxon>Thermoplasmatota</taxon>
        <taxon>Thermoplasmata</taxon>
        <taxon>Thermoplasmatales</taxon>
        <taxon>Thermoplasmataceae</taxon>
        <taxon>Thermoplasma</taxon>
    </lineage>
</organism>
<evidence type="ECO:0000256" key="1">
    <source>
        <dbReference type="SAM" id="Phobius"/>
    </source>
</evidence>
<feature type="transmembrane region" description="Helical" evidence="1">
    <location>
        <begin position="7"/>
        <end position="29"/>
    </location>
</feature>
<proteinExistence type="predicted"/>
<evidence type="ECO:0000313" key="2">
    <source>
        <dbReference type="EMBL" id="CAC12541.1"/>
    </source>
</evidence>
<accession>Q9HIC0</accession>
<dbReference type="KEGG" id="tac:Ta1421"/>
<dbReference type="EnsemblBacteria" id="CAC12541">
    <property type="protein sequence ID" value="CAC12541"/>
    <property type="gene ID" value="CAC12541"/>
</dbReference>
<keyword evidence="1" id="KW-0812">Transmembrane</keyword>
<sequence>MAKMARPFKYLAVAVVIVLIAGGILYAIYRSQESTLRLVGTYEFAPDEIMEKDFNVTGYFASFNVKGVSSIRATSAFQLVVISQKYADQFVRQLEGNLSSGSTVIVSQDHSIIKAWITFTPGNTLSTDAIVYKGSISSGEYAVLLINSADMNNSVSMDVTIEY</sequence>